<dbReference type="Pfam" id="PF01497">
    <property type="entry name" value="Peripla_BP_2"/>
    <property type="match status" value="1"/>
</dbReference>
<evidence type="ECO:0000256" key="1">
    <source>
        <dbReference type="ARBA" id="ARBA00008814"/>
    </source>
</evidence>
<dbReference type="PANTHER" id="PTHR30535">
    <property type="entry name" value="VITAMIN B12-BINDING PROTEIN"/>
    <property type="match status" value="1"/>
</dbReference>
<comment type="caution">
    <text evidence="3">The sequence shown here is derived from an EMBL/GenBank/DDBJ whole genome shotgun (WGS) entry which is preliminary data.</text>
</comment>
<evidence type="ECO:0000259" key="2">
    <source>
        <dbReference type="PROSITE" id="PS50983"/>
    </source>
</evidence>
<accession>A0AAE3ZAT8</accession>
<sequence>MGEAPSTVVVCGRGLGGRAGNPWWIRAAAAGPTRKATMRTTARNVRRLLVLALTACVLTGCGTASSPRTPPGAVRVDNCGRTVTIEEPPQRVVSLNQHATEILLAIGLGDRLVGTAFPDDHAPPEPVAAEYAKVPLLAEKYPSVERILAAKPDLVIGGYASAFNEAEGRGRASLEAKGIDTLLLSEACTESPVGMRTLLDDIAMFGKVLGLRDGAAELAADVEDRVQAVEQRLSGVRPVDVFVYDSGEKTPLTLGGHGIGNDVLTRAGARNVFADVTDNFATVSWEQVAARAPEAIVLVDYLSGGGSVRDKRAFLEQHPLASQTPAVRHDRYITLDLVQLIEGIRFPGAVEQLARELHGV</sequence>
<comment type="similarity">
    <text evidence="1">Belongs to the bacterial solute-binding protein 8 family.</text>
</comment>
<dbReference type="SUPFAM" id="SSF53807">
    <property type="entry name" value="Helical backbone' metal receptor"/>
    <property type="match status" value="1"/>
</dbReference>
<evidence type="ECO:0000313" key="3">
    <source>
        <dbReference type="EMBL" id="MDR7301491.1"/>
    </source>
</evidence>
<dbReference type="EMBL" id="JAVDXW010000001">
    <property type="protein sequence ID" value="MDR7301491.1"/>
    <property type="molecule type" value="Genomic_DNA"/>
</dbReference>
<feature type="domain" description="Fe/B12 periplasmic-binding" evidence="2">
    <location>
        <begin position="91"/>
        <end position="360"/>
    </location>
</feature>
<evidence type="ECO:0000313" key="4">
    <source>
        <dbReference type="Proteomes" id="UP001180845"/>
    </source>
</evidence>
<organism evidence="3 4">
    <name type="scientific">Haloactinomyces albus</name>
    <dbReference type="NCBI Taxonomy" id="1352928"/>
    <lineage>
        <taxon>Bacteria</taxon>
        <taxon>Bacillati</taxon>
        <taxon>Actinomycetota</taxon>
        <taxon>Actinomycetes</taxon>
        <taxon>Actinopolysporales</taxon>
        <taxon>Actinopolysporaceae</taxon>
        <taxon>Haloactinomyces</taxon>
    </lineage>
</organism>
<reference evidence="3" key="1">
    <citation type="submission" date="2023-07" db="EMBL/GenBank/DDBJ databases">
        <title>Sequencing the genomes of 1000 actinobacteria strains.</title>
        <authorList>
            <person name="Klenk H.-P."/>
        </authorList>
    </citation>
    <scope>NUCLEOTIDE SEQUENCE</scope>
    <source>
        <strain evidence="3">DSM 45977</strain>
    </source>
</reference>
<dbReference type="InterPro" id="IPR002491">
    <property type="entry name" value="ABC_transptr_periplasmic_BD"/>
</dbReference>
<dbReference type="PANTHER" id="PTHR30535:SF7">
    <property type="entry name" value="IRON(III) DICITRATE-BINDING PROTEIN"/>
    <property type="match status" value="1"/>
</dbReference>
<protein>
    <submittedName>
        <fullName evidence="3">Iron complex transport system substrate-binding protein</fullName>
    </submittedName>
</protein>
<keyword evidence="4" id="KW-1185">Reference proteome</keyword>
<dbReference type="RefSeq" id="WP_310272076.1">
    <property type="nucleotide sequence ID" value="NZ_JAVDXW010000001.1"/>
</dbReference>
<proteinExistence type="inferred from homology"/>
<gene>
    <name evidence="3" type="ORF">JOF55_001672</name>
</gene>
<dbReference type="PROSITE" id="PS50983">
    <property type="entry name" value="FE_B12_PBP"/>
    <property type="match status" value="1"/>
</dbReference>
<dbReference type="AlphaFoldDB" id="A0AAE3ZAT8"/>
<dbReference type="Gene3D" id="3.40.50.1980">
    <property type="entry name" value="Nitrogenase molybdenum iron protein domain"/>
    <property type="match status" value="2"/>
</dbReference>
<dbReference type="Proteomes" id="UP001180845">
    <property type="component" value="Unassembled WGS sequence"/>
</dbReference>
<dbReference type="InterPro" id="IPR050902">
    <property type="entry name" value="ABC_Transporter_SBP"/>
</dbReference>
<name>A0AAE3ZAT8_9ACTN</name>